<sequence length="46" mass="5505">MIHFSSIRFFNLTSFLYFITSRNHFFQTILQRLHSVTGKNVKVLNT</sequence>
<protein>
    <submittedName>
        <fullName evidence="1">Uncharacterized protein</fullName>
    </submittedName>
</protein>
<evidence type="ECO:0000313" key="1">
    <source>
        <dbReference type="EnsemblMetazoa" id="ADIR014637-PA"/>
    </source>
</evidence>
<reference evidence="1" key="2">
    <citation type="submission" date="2020-05" db="UniProtKB">
        <authorList>
            <consortium name="EnsemblMetazoa"/>
        </authorList>
    </citation>
    <scope>IDENTIFICATION</scope>
    <source>
        <strain evidence="1">WRAIR2</strain>
    </source>
</reference>
<dbReference type="Proteomes" id="UP000075884">
    <property type="component" value="Unassembled WGS sequence"/>
</dbReference>
<dbReference type="EnsemblMetazoa" id="ADIR014637-RA">
    <property type="protein sequence ID" value="ADIR014637-PA"/>
    <property type="gene ID" value="ADIR014637"/>
</dbReference>
<reference evidence="2" key="1">
    <citation type="submission" date="2013-03" db="EMBL/GenBank/DDBJ databases">
        <title>The Genome Sequence of Anopheles dirus WRAIR2.</title>
        <authorList>
            <consortium name="The Broad Institute Genomics Platform"/>
            <person name="Neafsey D.E."/>
            <person name="Walton C."/>
            <person name="Walker B."/>
            <person name="Young S.K."/>
            <person name="Zeng Q."/>
            <person name="Gargeya S."/>
            <person name="Fitzgerald M."/>
            <person name="Haas B."/>
            <person name="Abouelleil A."/>
            <person name="Allen A.W."/>
            <person name="Alvarado L."/>
            <person name="Arachchi H.M."/>
            <person name="Berlin A.M."/>
            <person name="Chapman S.B."/>
            <person name="Gainer-Dewar J."/>
            <person name="Goldberg J."/>
            <person name="Griggs A."/>
            <person name="Gujja S."/>
            <person name="Hansen M."/>
            <person name="Howarth C."/>
            <person name="Imamovic A."/>
            <person name="Ireland A."/>
            <person name="Larimer J."/>
            <person name="McCowan C."/>
            <person name="Murphy C."/>
            <person name="Pearson M."/>
            <person name="Poon T.W."/>
            <person name="Priest M."/>
            <person name="Roberts A."/>
            <person name="Saif S."/>
            <person name="Shea T."/>
            <person name="Sisk P."/>
            <person name="Sykes S."/>
            <person name="Wortman J."/>
            <person name="Nusbaum C."/>
            <person name="Birren B."/>
        </authorList>
    </citation>
    <scope>NUCLEOTIDE SEQUENCE [LARGE SCALE GENOMIC DNA]</scope>
    <source>
        <strain evidence="2">WRAIR2</strain>
    </source>
</reference>
<keyword evidence="2" id="KW-1185">Reference proteome</keyword>
<evidence type="ECO:0000313" key="2">
    <source>
        <dbReference type="Proteomes" id="UP000075884"/>
    </source>
</evidence>
<organism evidence="1 2">
    <name type="scientific">Anopheles dirus</name>
    <dbReference type="NCBI Taxonomy" id="7168"/>
    <lineage>
        <taxon>Eukaryota</taxon>
        <taxon>Metazoa</taxon>
        <taxon>Ecdysozoa</taxon>
        <taxon>Arthropoda</taxon>
        <taxon>Hexapoda</taxon>
        <taxon>Insecta</taxon>
        <taxon>Pterygota</taxon>
        <taxon>Neoptera</taxon>
        <taxon>Endopterygota</taxon>
        <taxon>Diptera</taxon>
        <taxon>Nematocera</taxon>
        <taxon>Culicoidea</taxon>
        <taxon>Culicidae</taxon>
        <taxon>Anophelinae</taxon>
        <taxon>Anopheles</taxon>
    </lineage>
</organism>
<dbReference type="VEuPathDB" id="VectorBase:ADIR014637"/>
<accession>A0A182NXR6</accession>
<proteinExistence type="predicted"/>
<dbReference type="AlphaFoldDB" id="A0A182NXR6"/>
<name>A0A182NXR6_9DIPT</name>